<feature type="compositionally biased region" description="Basic and acidic residues" evidence="1">
    <location>
        <begin position="89"/>
        <end position="98"/>
    </location>
</feature>
<accession>A0A446B7U2</accession>
<name>A0A446B7U2_9PEZI</name>
<feature type="compositionally biased region" description="Basic and acidic residues" evidence="1">
    <location>
        <begin position="1"/>
        <end position="24"/>
    </location>
</feature>
<feature type="region of interest" description="Disordered" evidence="1">
    <location>
        <begin position="80"/>
        <end position="167"/>
    </location>
</feature>
<protein>
    <submittedName>
        <fullName evidence="2">0f234990-7226-48ad-b3fd-1a2f454f3602</fullName>
    </submittedName>
</protein>
<dbReference type="Proteomes" id="UP000289323">
    <property type="component" value="Unassembled WGS sequence"/>
</dbReference>
<reference evidence="2 3" key="1">
    <citation type="submission" date="2018-04" db="EMBL/GenBank/DDBJ databases">
        <authorList>
            <person name="Huttner S."/>
            <person name="Dainat J."/>
        </authorList>
    </citation>
    <scope>NUCLEOTIDE SEQUENCE [LARGE SCALE GENOMIC DNA]</scope>
</reference>
<feature type="compositionally biased region" description="Acidic residues" evidence="1">
    <location>
        <begin position="99"/>
        <end position="110"/>
    </location>
</feature>
<evidence type="ECO:0000256" key="1">
    <source>
        <dbReference type="SAM" id="MobiDB-lite"/>
    </source>
</evidence>
<feature type="region of interest" description="Disordered" evidence="1">
    <location>
        <begin position="1"/>
        <end position="45"/>
    </location>
</feature>
<proteinExistence type="predicted"/>
<evidence type="ECO:0000313" key="2">
    <source>
        <dbReference type="EMBL" id="SPQ18586.1"/>
    </source>
</evidence>
<gene>
    <name evidence="2" type="ORF">TT172_LOCUS1005</name>
</gene>
<organism evidence="2 3">
    <name type="scientific">Thermothielavioides terrestris</name>
    <dbReference type="NCBI Taxonomy" id="2587410"/>
    <lineage>
        <taxon>Eukaryota</taxon>
        <taxon>Fungi</taxon>
        <taxon>Dikarya</taxon>
        <taxon>Ascomycota</taxon>
        <taxon>Pezizomycotina</taxon>
        <taxon>Sordariomycetes</taxon>
        <taxon>Sordariomycetidae</taxon>
        <taxon>Sordariales</taxon>
        <taxon>Chaetomiaceae</taxon>
        <taxon>Thermothielavioides</taxon>
    </lineage>
</organism>
<dbReference type="AlphaFoldDB" id="A0A446B7U2"/>
<dbReference type="EMBL" id="OUUZ01000001">
    <property type="protein sequence ID" value="SPQ18586.1"/>
    <property type="molecule type" value="Genomic_DNA"/>
</dbReference>
<sequence>MEKREDNNRREAEWNPRRPEERNRRPQSAQFHRFGPPLGPPRTFPLPPLRPHPFLVGHPLLDLDTLHRVYVWLVQTADPEECEPATVEEAARRARAKQDEEELEIQEALEPEFRQLEFAPQGRRQSYSADQEPAPSLGRASSGTLPAQTGAGNGTVRDRTDPPPSHN</sequence>
<evidence type="ECO:0000313" key="3">
    <source>
        <dbReference type="Proteomes" id="UP000289323"/>
    </source>
</evidence>